<reference evidence="3 4" key="1">
    <citation type="submission" date="2012-06" db="EMBL/GenBank/DDBJ databases">
        <title>Finished chromosome of genome of Crinalium epipsammum PCC 9333.</title>
        <authorList>
            <consortium name="US DOE Joint Genome Institute"/>
            <person name="Gugger M."/>
            <person name="Coursin T."/>
            <person name="Rippka R."/>
            <person name="Tandeau De Marsac N."/>
            <person name="Huntemann M."/>
            <person name="Wei C.-L."/>
            <person name="Han J."/>
            <person name="Detter J.C."/>
            <person name="Han C."/>
            <person name="Tapia R."/>
            <person name="Davenport K."/>
            <person name="Daligault H."/>
            <person name="Erkkila T."/>
            <person name="Gu W."/>
            <person name="Munk A.C.C."/>
            <person name="Teshima H."/>
            <person name="Xu Y."/>
            <person name="Chain P."/>
            <person name="Chen A."/>
            <person name="Krypides N."/>
            <person name="Mavromatis K."/>
            <person name="Markowitz V."/>
            <person name="Szeto E."/>
            <person name="Ivanova N."/>
            <person name="Mikhailova N."/>
            <person name="Ovchinnikova G."/>
            <person name="Pagani I."/>
            <person name="Pati A."/>
            <person name="Goodwin L."/>
            <person name="Peters L."/>
            <person name="Pitluck S."/>
            <person name="Woyke T."/>
            <person name="Kerfeld C."/>
        </authorList>
    </citation>
    <scope>NUCLEOTIDE SEQUENCE [LARGE SCALE GENOMIC DNA]</scope>
    <source>
        <strain evidence="3 4">PCC 9333</strain>
    </source>
</reference>
<gene>
    <name evidence="3" type="ORF">Cri9333_0601</name>
</gene>
<dbReference type="PANTHER" id="PTHR21666:SF270">
    <property type="entry name" value="MUREIN HYDROLASE ACTIVATOR ENVC"/>
    <property type="match status" value="1"/>
</dbReference>
<keyword evidence="4" id="KW-1185">Reference proteome</keyword>
<dbReference type="SUPFAM" id="SSF51110">
    <property type="entry name" value="alpha-D-mannose-specific plant lectins"/>
    <property type="match status" value="1"/>
</dbReference>
<dbReference type="SMART" id="SM00108">
    <property type="entry name" value="B_lectin"/>
    <property type="match status" value="1"/>
</dbReference>
<dbReference type="InterPro" id="IPR035992">
    <property type="entry name" value="Ricin_B-like_lectins"/>
</dbReference>
<dbReference type="CDD" id="cd00161">
    <property type="entry name" value="beta-trefoil_Ricin-like"/>
    <property type="match status" value="1"/>
</dbReference>
<evidence type="ECO:0000256" key="1">
    <source>
        <dbReference type="SAM" id="SignalP"/>
    </source>
</evidence>
<dbReference type="eggNOG" id="COG1520">
    <property type="taxonomic scope" value="Bacteria"/>
</dbReference>
<dbReference type="Gene3D" id="2.90.10.10">
    <property type="entry name" value="Bulb-type lectin domain"/>
    <property type="match status" value="2"/>
</dbReference>
<dbReference type="InterPro" id="IPR000772">
    <property type="entry name" value="Ricin_B_lectin"/>
</dbReference>
<dbReference type="SMART" id="SM00458">
    <property type="entry name" value="RICIN"/>
    <property type="match status" value="1"/>
</dbReference>
<evidence type="ECO:0000313" key="4">
    <source>
        <dbReference type="Proteomes" id="UP000010472"/>
    </source>
</evidence>
<evidence type="ECO:0000313" key="3">
    <source>
        <dbReference type="EMBL" id="AFZ11546.1"/>
    </source>
</evidence>
<dbReference type="InterPro" id="IPR050570">
    <property type="entry name" value="Cell_wall_metabolism_enzyme"/>
</dbReference>
<dbReference type="InterPro" id="IPR016047">
    <property type="entry name" value="M23ase_b-sheet_dom"/>
</dbReference>
<proteinExistence type="predicted"/>
<accession>K9VUD8</accession>
<dbReference type="InterPro" id="IPR011055">
    <property type="entry name" value="Dup_hybrid_motif"/>
</dbReference>
<dbReference type="SUPFAM" id="SSF50370">
    <property type="entry name" value="Ricin B-like lectins"/>
    <property type="match status" value="1"/>
</dbReference>
<dbReference type="KEGG" id="cep:Cri9333_0601"/>
<dbReference type="eggNOG" id="COG0739">
    <property type="taxonomic scope" value="Bacteria"/>
</dbReference>
<sequence length="462" mass="50541">MLNKLWKILTVSSAAVSTLVMGAVVVQAAETFSVDNVALNTNWNFRRIDSQPRMSIWPRNDGDPDQQFDRLTGNLGGTLLKHRSTGNCLNAHSLWNGAEINVWPCNGSDPDQNWNLINVSDGRMLIQRRGTNLCVDTPTRDNGGKVHLWDCDSNNGNQRWRSSAYTAPPPPTGSNIIVKASTSNLNFNRGQQWVTSTNYKFIFQGDGNLVLYNPQGKAIWATGTDNTGADIFSVQADGNVVLYDRGKPVWATDTSGRPGAFLAIQTDGNVVVYASNNTPLFATGTDGGRVTTFIASADWLKKNGGSPTPPPSPIVDMVGLKKLLFRNVSSTLTSPYGMRNCQIWGNTYWNCQHPALDIAATVNSPIYSPIEGVVIARNDNYGIVGIYNQKSNKTFFFGHMNRTDVVKSQRVTKGQQVGIEGTKGHVTGPHLHFEARPGNQPYMATDIRQAINPLDAVNQANQ</sequence>
<dbReference type="HOGENOM" id="CLU_591492_0_0_3"/>
<dbReference type="Gene3D" id="2.70.70.10">
    <property type="entry name" value="Glucose Permease (Domain IIA)"/>
    <property type="match status" value="1"/>
</dbReference>
<dbReference type="GO" id="GO:0030246">
    <property type="term" value="F:carbohydrate binding"/>
    <property type="evidence" value="ECO:0007669"/>
    <property type="project" value="UniProtKB-KW"/>
</dbReference>
<dbReference type="InterPro" id="IPR036426">
    <property type="entry name" value="Bulb-type_lectin_dom_sf"/>
</dbReference>
<organism evidence="3 4">
    <name type="scientific">Crinalium epipsammum PCC 9333</name>
    <dbReference type="NCBI Taxonomy" id="1173022"/>
    <lineage>
        <taxon>Bacteria</taxon>
        <taxon>Bacillati</taxon>
        <taxon>Cyanobacteriota</taxon>
        <taxon>Cyanophyceae</taxon>
        <taxon>Gomontiellales</taxon>
        <taxon>Gomontiellaceae</taxon>
        <taxon>Crinalium</taxon>
    </lineage>
</organism>
<dbReference type="PROSITE" id="PS50231">
    <property type="entry name" value="RICIN_B_LECTIN"/>
    <property type="match status" value="1"/>
</dbReference>
<feature type="domain" description="Bulb-type lectin" evidence="2">
    <location>
        <begin position="178"/>
        <end position="285"/>
    </location>
</feature>
<dbReference type="InterPro" id="IPR001480">
    <property type="entry name" value="Bulb-type_lectin_dom"/>
</dbReference>
<dbReference type="SUPFAM" id="SSF51261">
    <property type="entry name" value="Duplicated hybrid motif"/>
    <property type="match status" value="1"/>
</dbReference>
<dbReference type="PANTHER" id="PTHR21666">
    <property type="entry name" value="PEPTIDASE-RELATED"/>
    <property type="match status" value="1"/>
</dbReference>
<dbReference type="PROSITE" id="PS50927">
    <property type="entry name" value="BULB_LECTIN"/>
    <property type="match status" value="1"/>
</dbReference>
<dbReference type="PATRIC" id="fig|1173022.3.peg.665"/>
<dbReference type="Proteomes" id="UP000010472">
    <property type="component" value="Chromosome"/>
</dbReference>
<dbReference type="EMBL" id="CP003620">
    <property type="protein sequence ID" value="AFZ11546.1"/>
    <property type="molecule type" value="Genomic_DNA"/>
</dbReference>
<dbReference type="RefSeq" id="WP_015201680.1">
    <property type="nucleotide sequence ID" value="NC_019753.1"/>
</dbReference>
<dbReference type="Pfam" id="PF01551">
    <property type="entry name" value="Peptidase_M23"/>
    <property type="match status" value="1"/>
</dbReference>
<keyword evidence="3" id="KW-0430">Lectin</keyword>
<dbReference type="Gene3D" id="2.80.10.50">
    <property type="match status" value="1"/>
</dbReference>
<dbReference type="Pfam" id="PF00652">
    <property type="entry name" value="Ricin_B_lectin"/>
    <property type="match status" value="1"/>
</dbReference>
<feature type="signal peptide" evidence="1">
    <location>
        <begin position="1"/>
        <end position="28"/>
    </location>
</feature>
<dbReference type="GO" id="GO:0004222">
    <property type="term" value="F:metalloendopeptidase activity"/>
    <property type="evidence" value="ECO:0007669"/>
    <property type="project" value="TreeGrafter"/>
</dbReference>
<feature type="chain" id="PRO_5003937201" evidence="1">
    <location>
        <begin position="29"/>
        <end position="462"/>
    </location>
</feature>
<dbReference type="CDD" id="cd12797">
    <property type="entry name" value="M23_peptidase"/>
    <property type="match status" value="1"/>
</dbReference>
<dbReference type="OrthoDB" id="9794228at2"/>
<protein>
    <submittedName>
        <fullName evidence="3">Curculin domain protein (Mannose-binding) lectin</fullName>
    </submittedName>
</protein>
<keyword evidence="1" id="KW-0732">Signal</keyword>
<name>K9VUD8_9CYAN</name>
<dbReference type="AlphaFoldDB" id="K9VUD8"/>
<evidence type="ECO:0000259" key="2">
    <source>
        <dbReference type="PROSITE" id="PS50927"/>
    </source>
</evidence>
<dbReference type="STRING" id="1173022.Cri9333_0601"/>